<accession>A0ABY4WCG8</accession>
<feature type="transmembrane region" description="Helical" evidence="2">
    <location>
        <begin position="12"/>
        <end position="35"/>
    </location>
</feature>
<keyword evidence="2" id="KW-1133">Transmembrane helix</keyword>
<evidence type="ECO:0000256" key="2">
    <source>
        <dbReference type="SAM" id="Phobius"/>
    </source>
</evidence>
<evidence type="ECO:0000313" key="3">
    <source>
        <dbReference type="EMBL" id="USG63863.1"/>
    </source>
</evidence>
<keyword evidence="4" id="KW-1185">Reference proteome</keyword>
<feature type="region of interest" description="Disordered" evidence="1">
    <location>
        <begin position="102"/>
        <end position="138"/>
    </location>
</feature>
<keyword evidence="2" id="KW-0472">Membrane</keyword>
<organism evidence="3 4">
    <name type="scientific">Brevibacillus ruminantium</name>
    <dbReference type="NCBI Taxonomy" id="2950604"/>
    <lineage>
        <taxon>Bacteria</taxon>
        <taxon>Bacillati</taxon>
        <taxon>Bacillota</taxon>
        <taxon>Bacilli</taxon>
        <taxon>Bacillales</taxon>
        <taxon>Paenibacillaceae</taxon>
        <taxon>Brevibacillus</taxon>
    </lineage>
</organism>
<name>A0ABY4WCG8_9BACL</name>
<feature type="compositionally biased region" description="Basic and acidic residues" evidence="1">
    <location>
        <begin position="68"/>
        <end position="78"/>
    </location>
</feature>
<keyword evidence="2" id="KW-0812">Transmembrane</keyword>
<dbReference type="RefSeq" id="WP_251870942.1">
    <property type="nucleotide sequence ID" value="NZ_CP098755.1"/>
</dbReference>
<feature type="compositionally biased region" description="Basic and acidic residues" evidence="1">
    <location>
        <begin position="128"/>
        <end position="138"/>
    </location>
</feature>
<reference evidence="3" key="1">
    <citation type="submission" date="2022-06" db="EMBL/GenBank/DDBJ databases">
        <title>Genome sequencing of Brevibacillus sp. BB3-R1.</title>
        <authorList>
            <person name="Heo J."/>
            <person name="Lee D."/>
            <person name="Won M."/>
            <person name="Han B.-H."/>
            <person name="Hong S.-B."/>
            <person name="Kwon S.-W."/>
        </authorList>
    </citation>
    <scope>NUCLEOTIDE SEQUENCE</scope>
    <source>
        <strain evidence="3">BB3-R1</strain>
    </source>
</reference>
<gene>
    <name evidence="3" type="ORF">NDK47_17065</name>
</gene>
<evidence type="ECO:0000313" key="4">
    <source>
        <dbReference type="Proteomes" id="UP001056500"/>
    </source>
</evidence>
<feature type="region of interest" description="Disordered" evidence="1">
    <location>
        <begin position="41"/>
        <end position="78"/>
    </location>
</feature>
<proteinExistence type="predicted"/>
<sequence length="165" mass="18839">MDDLLDLLFDLLGWALPLIGKFWFLILGYLGYILFGKQTKKPQRGRPARRPVLTPVESGGWPWEQEQEERRTVTPLENRKVMSPEKDIYAEDWQEVAADAQPLPTYEEEPSVEVEKPSVAAAATKTPNAEKQHQNHLDAREGMKWAIIYGAPRARTSPLPSRRGF</sequence>
<dbReference type="Proteomes" id="UP001056500">
    <property type="component" value="Chromosome"/>
</dbReference>
<dbReference type="EMBL" id="CP098755">
    <property type="protein sequence ID" value="USG63863.1"/>
    <property type="molecule type" value="Genomic_DNA"/>
</dbReference>
<evidence type="ECO:0000256" key="1">
    <source>
        <dbReference type="SAM" id="MobiDB-lite"/>
    </source>
</evidence>
<protein>
    <submittedName>
        <fullName evidence="3">Uncharacterized protein</fullName>
    </submittedName>
</protein>